<name>A0ABW8Q6C4_9NEIS</name>
<reference evidence="2 3" key="1">
    <citation type="submission" date="2024-11" db="EMBL/GenBank/DDBJ databases">
        <authorList>
            <person name="Mikucki A.G."/>
            <person name="Kahler C.M."/>
        </authorList>
    </citation>
    <scope>NUCLEOTIDE SEQUENCE [LARGE SCALE GENOMIC DNA]</scope>
    <source>
        <strain evidence="2 3">EXNM717</strain>
    </source>
</reference>
<evidence type="ECO:0000259" key="1">
    <source>
        <dbReference type="Pfam" id="PF04965"/>
    </source>
</evidence>
<protein>
    <submittedName>
        <fullName evidence="2">Type VI secretion system baseplate subunit TssE</fullName>
    </submittedName>
</protein>
<gene>
    <name evidence="2" type="primary">tssE</name>
    <name evidence="2" type="ORF">ACI43T_11510</name>
</gene>
<dbReference type="RefSeq" id="WP_293278631.1">
    <property type="nucleotide sequence ID" value="NZ_CAUJQB010000001.1"/>
</dbReference>
<dbReference type="InterPro" id="IPR017737">
    <property type="entry name" value="TssE1-like"/>
</dbReference>
<dbReference type="EMBL" id="JBJGEB010000018">
    <property type="protein sequence ID" value="MFK7643104.1"/>
    <property type="molecule type" value="Genomic_DNA"/>
</dbReference>
<dbReference type="NCBIfam" id="TIGR03357">
    <property type="entry name" value="VI_zyme"/>
    <property type="match status" value="1"/>
</dbReference>
<feature type="domain" description="IraD/Gp25-like" evidence="1">
    <location>
        <begin position="38"/>
        <end position="144"/>
    </location>
</feature>
<proteinExistence type="predicted"/>
<organism evidence="2 3">
    <name type="scientific">Neisseria oralis</name>
    <dbReference type="NCBI Taxonomy" id="1107316"/>
    <lineage>
        <taxon>Bacteria</taxon>
        <taxon>Pseudomonadati</taxon>
        <taxon>Pseudomonadota</taxon>
        <taxon>Betaproteobacteria</taxon>
        <taxon>Neisseriales</taxon>
        <taxon>Neisseriaceae</taxon>
        <taxon>Neisseria</taxon>
    </lineage>
</organism>
<dbReference type="Pfam" id="PF04965">
    <property type="entry name" value="GPW_gp25"/>
    <property type="match status" value="1"/>
</dbReference>
<dbReference type="SUPFAM" id="SSF160719">
    <property type="entry name" value="gpW/gp25-like"/>
    <property type="match status" value="1"/>
</dbReference>
<dbReference type="PANTHER" id="PTHR38595">
    <property type="entry name" value="CYTOPLASMIC PROTEIN-RELATED"/>
    <property type="match status" value="1"/>
</dbReference>
<dbReference type="Proteomes" id="UP001621964">
    <property type="component" value="Unassembled WGS sequence"/>
</dbReference>
<comment type="caution">
    <text evidence="2">The sequence shown here is derived from an EMBL/GenBank/DDBJ whole genome shotgun (WGS) entry which is preliminary data.</text>
</comment>
<evidence type="ECO:0000313" key="2">
    <source>
        <dbReference type="EMBL" id="MFK7643104.1"/>
    </source>
</evidence>
<accession>A0ABW8Q6C4</accession>
<dbReference type="InterPro" id="IPR053176">
    <property type="entry name" value="T6SS_TssE1-like"/>
</dbReference>
<dbReference type="InterPro" id="IPR007048">
    <property type="entry name" value="IraD/Gp25-like"/>
</dbReference>
<keyword evidence="3" id="KW-1185">Reference proteome</keyword>
<dbReference type="PANTHER" id="PTHR38595:SF1">
    <property type="entry name" value="TYPE VI SECRETION SYSTEM COMPONENT TSSE1"/>
    <property type="match status" value="1"/>
</dbReference>
<evidence type="ECO:0000313" key="3">
    <source>
        <dbReference type="Proteomes" id="UP001621964"/>
    </source>
</evidence>
<sequence length="172" mass="19935">MSSQFQNQLLPSLFDRLTDEEPRKRKETHKEQAINLEQYRKAVLRDILFLLNTCNMQTSMMNTDLSANVRSSTLNYGIPPISGINFSDIEWEDIEQYIKQAIIDFEPRLDRHSLQVIIHTENKDNNVSYNKFIIEIKGNLKLNPYPKEFLLKTSIDVETGSFNLLDGTGGHE</sequence>